<gene>
    <name evidence="1" type="ORF">HOC_17701</name>
</gene>
<protein>
    <submittedName>
        <fullName evidence="1">Uncharacterized protein</fullName>
    </submittedName>
</protein>
<dbReference type="RefSeq" id="WP_035541046.1">
    <property type="nucleotide sequence ID" value="NZ_ARYL01000039.1"/>
</dbReference>
<organism evidence="1 2">
    <name type="scientific">Hyphomonas oceanitis SCH89</name>
    <dbReference type="NCBI Taxonomy" id="1280953"/>
    <lineage>
        <taxon>Bacteria</taxon>
        <taxon>Pseudomonadati</taxon>
        <taxon>Pseudomonadota</taxon>
        <taxon>Alphaproteobacteria</taxon>
        <taxon>Hyphomonadales</taxon>
        <taxon>Hyphomonadaceae</taxon>
        <taxon>Hyphomonas</taxon>
    </lineage>
</organism>
<dbReference type="STRING" id="1280953.HOC_17701"/>
<dbReference type="EMBL" id="ARYL01000039">
    <property type="protein sequence ID" value="KDA01010.1"/>
    <property type="molecule type" value="Genomic_DNA"/>
</dbReference>
<accession>A0A059G373</accession>
<dbReference type="AlphaFoldDB" id="A0A059G373"/>
<dbReference type="Proteomes" id="UP000024942">
    <property type="component" value="Unassembled WGS sequence"/>
</dbReference>
<evidence type="ECO:0000313" key="1">
    <source>
        <dbReference type="EMBL" id="KDA01010.1"/>
    </source>
</evidence>
<comment type="caution">
    <text evidence="1">The sequence shown here is derived from an EMBL/GenBank/DDBJ whole genome shotgun (WGS) entry which is preliminary data.</text>
</comment>
<name>A0A059G373_9PROT</name>
<dbReference type="PATRIC" id="fig|1280953.3.peg.3543"/>
<keyword evidence="2" id="KW-1185">Reference proteome</keyword>
<dbReference type="OrthoDB" id="7619860at2"/>
<evidence type="ECO:0000313" key="2">
    <source>
        <dbReference type="Proteomes" id="UP000024942"/>
    </source>
</evidence>
<proteinExistence type="predicted"/>
<sequence>MSGAVISRVELAAAHDGDAELNVTLQYENGGQTLVALDEYAVRVLMDSCGASTPDGLIGQGWHHVRDALEAASNRFVNSNSTQQ</sequence>
<reference evidence="1 2" key="1">
    <citation type="journal article" date="2014" name="Antonie Van Leeuwenhoek">
        <title>Hyphomonas beringensis sp. nov. and Hyphomonas chukchiensis sp. nov., isolated from surface seawater of the Bering Sea and Chukchi Sea.</title>
        <authorList>
            <person name="Li C."/>
            <person name="Lai Q."/>
            <person name="Li G."/>
            <person name="Dong C."/>
            <person name="Wang J."/>
            <person name="Liao Y."/>
            <person name="Shao Z."/>
        </authorList>
    </citation>
    <scope>NUCLEOTIDE SEQUENCE [LARGE SCALE GENOMIC DNA]</scope>
    <source>
        <strain evidence="1 2">SCH89</strain>
    </source>
</reference>